<protein>
    <submittedName>
        <fullName evidence="1">Uncharacterized protein</fullName>
    </submittedName>
</protein>
<accession>A0A8R2NKS7</accession>
<dbReference type="EnsemblMetazoa" id="XM_029486416.1">
    <property type="protein sequence ID" value="XP_029342276.1"/>
    <property type="gene ID" value="LOC115033588"/>
</dbReference>
<dbReference type="Proteomes" id="UP000007819">
    <property type="component" value="Chromosome A1"/>
</dbReference>
<name>A0A8R2NKS7_ACYPI</name>
<evidence type="ECO:0000313" key="1">
    <source>
        <dbReference type="EnsemblMetazoa" id="XP_029342276.1"/>
    </source>
</evidence>
<sequence>MGKRKKMALKKGAIPSIFNFPLNTSGNAECDSMVPASCRKELFGEPPSKRICTTVSSQDPFSSFKGLLLPVGWILYQDLCMVSLYKLNKSSNEIKIIIEKQIVFQSSNLNISYFVNQKRQDSKMLGLKQLTYPLDMIEIANTVQLFDNQLICRGGPSVINFPGIHIKNTHLEGTIWRHDKCSILTDLKKRCGKCNLLFPQFRTYKKRLTKLVNT</sequence>
<reference evidence="1" key="2">
    <citation type="submission" date="2022-06" db="UniProtKB">
        <authorList>
            <consortium name="EnsemblMetazoa"/>
        </authorList>
    </citation>
    <scope>IDENTIFICATION</scope>
</reference>
<dbReference type="OrthoDB" id="6599365at2759"/>
<dbReference type="RefSeq" id="XP_029342276.1">
    <property type="nucleotide sequence ID" value="XM_029486416.1"/>
</dbReference>
<keyword evidence="2" id="KW-1185">Reference proteome</keyword>
<organism evidence="1 2">
    <name type="scientific">Acyrthosiphon pisum</name>
    <name type="common">Pea aphid</name>
    <dbReference type="NCBI Taxonomy" id="7029"/>
    <lineage>
        <taxon>Eukaryota</taxon>
        <taxon>Metazoa</taxon>
        <taxon>Ecdysozoa</taxon>
        <taxon>Arthropoda</taxon>
        <taxon>Hexapoda</taxon>
        <taxon>Insecta</taxon>
        <taxon>Pterygota</taxon>
        <taxon>Neoptera</taxon>
        <taxon>Paraneoptera</taxon>
        <taxon>Hemiptera</taxon>
        <taxon>Sternorrhyncha</taxon>
        <taxon>Aphidomorpha</taxon>
        <taxon>Aphidoidea</taxon>
        <taxon>Aphididae</taxon>
        <taxon>Macrosiphini</taxon>
        <taxon>Acyrthosiphon</taxon>
    </lineage>
</organism>
<dbReference type="KEGG" id="api:115033588"/>
<evidence type="ECO:0000313" key="2">
    <source>
        <dbReference type="Proteomes" id="UP000007819"/>
    </source>
</evidence>
<dbReference type="GeneID" id="115033588"/>
<dbReference type="AlphaFoldDB" id="A0A8R2NKS7"/>
<reference evidence="2" key="1">
    <citation type="submission" date="2010-06" db="EMBL/GenBank/DDBJ databases">
        <authorList>
            <person name="Jiang H."/>
            <person name="Abraham K."/>
            <person name="Ali S."/>
            <person name="Alsbrooks S.L."/>
            <person name="Anim B.N."/>
            <person name="Anosike U.S."/>
            <person name="Attaway T."/>
            <person name="Bandaranaike D.P."/>
            <person name="Battles P.K."/>
            <person name="Bell S.N."/>
            <person name="Bell A.V."/>
            <person name="Beltran B."/>
            <person name="Bickham C."/>
            <person name="Bustamante Y."/>
            <person name="Caleb T."/>
            <person name="Canada A."/>
            <person name="Cardenas V."/>
            <person name="Carter K."/>
            <person name="Chacko J."/>
            <person name="Chandrabose M.N."/>
            <person name="Chavez D."/>
            <person name="Chavez A."/>
            <person name="Chen L."/>
            <person name="Chu H.-S."/>
            <person name="Claassen K.J."/>
            <person name="Cockrell R."/>
            <person name="Collins M."/>
            <person name="Cooper J.A."/>
            <person name="Cree A."/>
            <person name="Curry S.M."/>
            <person name="Da Y."/>
            <person name="Dao M.D."/>
            <person name="Das B."/>
            <person name="Davila M.-L."/>
            <person name="Davy-Carroll L."/>
            <person name="Denson S."/>
            <person name="Dinh H."/>
            <person name="Ebong V.E."/>
            <person name="Edwards J.R."/>
            <person name="Egan A."/>
            <person name="El-Daye J."/>
            <person name="Escobedo L."/>
            <person name="Fernandez S."/>
            <person name="Fernando P.R."/>
            <person name="Flagg N."/>
            <person name="Forbes L.D."/>
            <person name="Fowler R.G."/>
            <person name="Fu Q."/>
            <person name="Gabisi R.A."/>
            <person name="Ganer J."/>
            <person name="Garbino Pronczuk A."/>
            <person name="Garcia R.M."/>
            <person name="Garner T."/>
            <person name="Garrett T.E."/>
            <person name="Gonzalez D.A."/>
            <person name="Hamid H."/>
            <person name="Hawkins E.S."/>
            <person name="Hirani K."/>
            <person name="Hogues M.E."/>
            <person name="Hollins B."/>
            <person name="Hsiao C.-H."/>
            <person name="Jabil R."/>
            <person name="James M.L."/>
            <person name="Jhangiani S.N."/>
            <person name="Johnson B."/>
            <person name="Johnson Q."/>
            <person name="Joshi V."/>
            <person name="Kalu J.B."/>
            <person name="Kam C."/>
            <person name="Kashfia A."/>
            <person name="Keebler J."/>
            <person name="Kisamo H."/>
            <person name="Kovar C.L."/>
            <person name="Lago L.A."/>
            <person name="Lai C.-Y."/>
            <person name="Laidlaw J."/>
            <person name="Lara F."/>
            <person name="Le T.-K."/>
            <person name="Lee S.L."/>
            <person name="Legall F.H."/>
            <person name="Lemon S.J."/>
            <person name="Lewis L.R."/>
            <person name="Li B."/>
            <person name="Liu Y."/>
            <person name="Liu Y.-S."/>
            <person name="Lopez J."/>
            <person name="Lozado R.J."/>
            <person name="Lu J."/>
            <person name="Madu R.C."/>
            <person name="Maheshwari M."/>
            <person name="Maheshwari R."/>
            <person name="Malloy K."/>
            <person name="Martinez E."/>
            <person name="Mathew T."/>
            <person name="Mercado I.C."/>
            <person name="Mercado C."/>
            <person name="Meyer B."/>
            <person name="Montgomery K."/>
            <person name="Morgan M.B."/>
            <person name="Munidasa M."/>
            <person name="Nazareth L.V."/>
            <person name="Nelson J."/>
            <person name="Ng B.M."/>
            <person name="Nguyen N.B."/>
            <person name="Nguyen P.Q."/>
            <person name="Nguyen T."/>
            <person name="Obregon M."/>
            <person name="Okwuonu G.O."/>
            <person name="Onwere C.G."/>
            <person name="Orozco G."/>
            <person name="Parra A."/>
            <person name="Patel S."/>
            <person name="Patil S."/>
            <person name="Perez A."/>
            <person name="Perez Y."/>
            <person name="Pham C."/>
            <person name="Primus E.L."/>
            <person name="Pu L.-L."/>
            <person name="Puazo M."/>
            <person name="Qin X."/>
            <person name="Quiroz J.B."/>
            <person name="Reese J."/>
            <person name="Richards S."/>
            <person name="Rives C.M."/>
            <person name="Robberts R."/>
            <person name="Ruiz S.J."/>
            <person name="Ruiz M.J."/>
            <person name="Santibanez J."/>
            <person name="Schneider B.W."/>
            <person name="Sisson I."/>
            <person name="Smith M."/>
            <person name="Sodergren E."/>
            <person name="Song X.-Z."/>
            <person name="Song B.B."/>
            <person name="Summersgill H."/>
            <person name="Thelus R."/>
            <person name="Thornton R.D."/>
            <person name="Trejos Z.Y."/>
            <person name="Usmani K."/>
            <person name="Vattathil S."/>
            <person name="Villasana D."/>
            <person name="Walker D.L."/>
            <person name="Wang S."/>
            <person name="Wang K."/>
            <person name="White C.S."/>
            <person name="Williams A.C."/>
            <person name="Williamson J."/>
            <person name="Wilson K."/>
            <person name="Woghiren I.O."/>
            <person name="Woodworth J.R."/>
            <person name="Worley K.C."/>
            <person name="Wright R.A."/>
            <person name="Wu W."/>
            <person name="Young L."/>
            <person name="Zhang L."/>
            <person name="Zhang J."/>
            <person name="Zhu Y."/>
            <person name="Muzny D.M."/>
            <person name="Weinstock G."/>
            <person name="Gibbs R.A."/>
        </authorList>
    </citation>
    <scope>NUCLEOTIDE SEQUENCE [LARGE SCALE GENOMIC DNA]</scope>
    <source>
        <strain evidence="2">LSR1</strain>
    </source>
</reference>
<proteinExistence type="predicted"/>